<name>A0ABT0UJA2_9ACTN</name>
<comment type="caution">
    <text evidence="2">The sequence shown here is derived from an EMBL/GenBank/DDBJ whole genome shotgun (WGS) entry which is preliminary data.</text>
</comment>
<dbReference type="EMBL" id="JAMQAW010000003">
    <property type="protein sequence ID" value="MCM2387371.1"/>
    <property type="molecule type" value="Genomic_DNA"/>
</dbReference>
<evidence type="ECO:0000313" key="3">
    <source>
        <dbReference type="Proteomes" id="UP001431429"/>
    </source>
</evidence>
<proteinExistence type="predicted"/>
<evidence type="ECO:0000256" key="1">
    <source>
        <dbReference type="SAM" id="MobiDB-lite"/>
    </source>
</evidence>
<dbReference type="RefSeq" id="WP_250917738.1">
    <property type="nucleotide sequence ID" value="NZ_JAMQAW010000003.1"/>
</dbReference>
<gene>
    <name evidence="2" type="ORF">NBG84_03415</name>
</gene>
<keyword evidence="3" id="KW-1185">Reference proteome</keyword>
<evidence type="ECO:0000313" key="2">
    <source>
        <dbReference type="EMBL" id="MCM2387371.1"/>
    </source>
</evidence>
<dbReference type="Proteomes" id="UP001431429">
    <property type="component" value="Unassembled WGS sequence"/>
</dbReference>
<reference evidence="2" key="1">
    <citation type="submission" date="2022-06" db="EMBL/GenBank/DDBJ databases">
        <title>Genome public.</title>
        <authorList>
            <person name="Sun Q."/>
        </authorList>
    </citation>
    <scope>NUCLEOTIDE SEQUENCE</scope>
    <source>
        <strain evidence="2">CWNU-1</strain>
    </source>
</reference>
<protein>
    <submittedName>
        <fullName evidence="2">Uncharacterized protein</fullName>
    </submittedName>
</protein>
<organism evidence="2 3">
    <name type="scientific">Streptomyces albipurpureus</name>
    <dbReference type="NCBI Taxonomy" id="2897419"/>
    <lineage>
        <taxon>Bacteria</taxon>
        <taxon>Bacillati</taxon>
        <taxon>Actinomycetota</taxon>
        <taxon>Actinomycetes</taxon>
        <taxon>Kitasatosporales</taxon>
        <taxon>Streptomycetaceae</taxon>
        <taxon>Streptomyces</taxon>
    </lineage>
</organism>
<feature type="region of interest" description="Disordered" evidence="1">
    <location>
        <begin position="70"/>
        <end position="89"/>
    </location>
</feature>
<sequence length="89" mass="9552">MGHTMLLTRTAIARAYAGHGGLTKGEDYVYVLSVTGNTAGEHLPDITYHYRHHESAEPNDKAYVLGPVDLAEDAHDAPDPAPVSVDPRG</sequence>
<accession>A0ABT0UJA2</accession>